<evidence type="ECO:0000313" key="4">
    <source>
        <dbReference type="Proteomes" id="UP000682733"/>
    </source>
</evidence>
<gene>
    <name evidence="2" type="ORF">OVA965_LOCUS24</name>
    <name evidence="3" type="ORF">TMI583_LOCUS24</name>
</gene>
<feature type="region of interest" description="Disordered" evidence="1">
    <location>
        <begin position="238"/>
        <end position="272"/>
    </location>
</feature>
<accession>A0A8S2GCG6</accession>
<feature type="compositionally biased region" description="Polar residues" evidence="1">
    <location>
        <begin position="252"/>
        <end position="261"/>
    </location>
</feature>
<comment type="caution">
    <text evidence="3">The sequence shown here is derived from an EMBL/GenBank/DDBJ whole genome shotgun (WGS) entry which is preliminary data.</text>
</comment>
<evidence type="ECO:0000313" key="3">
    <source>
        <dbReference type="EMBL" id="CAF3491943.1"/>
    </source>
</evidence>
<dbReference type="Proteomes" id="UP000682733">
    <property type="component" value="Unassembled WGS sequence"/>
</dbReference>
<dbReference type="EMBL" id="CAJNOK010000001">
    <property type="protein sequence ID" value="CAF0720792.1"/>
    <property type="molecule type" value="Genomic_DNA"/>
</dbReference>
<dbReference type="AlphaFoldDB" id="A0A8S2GCG6"/>
<sequence length="272" mass="30928">MTHSRLLLNISLEEEQFVAARQLLIETNLLECYVSEKEVDAPVTYVLHEPLNIDQFMIQVKLVDRLKSSVGEIEFGRLSYLSAKLGVPSGYKSLDQFQDLSNIASKQTISPLVSNALVVNKISIRHANPFTLPLSEIEFIETIEDYAMMNAEKFINQRARLQPNPEVSTLLAELRDSSMAMKDEVICCLIDYALFRCNGFLRIVYVQKVAQSLMAVKANSAADALRFFRALSFRKQERNEQPQTIKPKVNRPNASTSTYRQPSLIEEEHIPD</sequence>
<dbReference type="Proteomes" id="UP000677228">
    <property type="component" value="Unassembled WGS sequence"/>
</dbReference>
<protein>
    <submittedName>
        <fullName evidence="3">Uncharacterized protein</fullName>
    </submittedName>
</protein>
<reference evidence="3" key="1">
    <citation type="submission" date="2021-02" db="EMBL/GenBank/DDBJ databases">
        <authorList>
            <person name="Nowell W R."/>
        </authorList>
    </citation>
    <scope>NUCLEOTIDE SEQUENCE</scope>
</reference>
<evidence type="ECO:0000256" key="1">
    <source>
        <dbReference type="SAM" id="MobiDB-lite"/>
    </source>
</evidence>
<dbReference type="EMBL" id="CAJOBA010000001">
    <property type="protein sequence ID" value="CAF3491943.1"/>
    <property type="molecule type" value="Genomic_DNA"/>
</dbReference>
<evidence type="ECO:0000313" key="2">
    <source>
        <dbReference type="EMBL" id="CAF0720792.1"/>
    </source>
</evidence>
<name>A0A8S2GCG6_9BILA</name>
<proteinExistence type="predicted"/>
<organism evidence="3 4">
    <name type="scientific">Didymodactylos carnosus</name>
    <dbReference type="NCBI Taxonomy" id="1234261"/>
    <lineage>
        <taxon>Eukaryota</taxon>
        <taxon>Metazoa</taxon>
        <taxon>Spiralia</taxon>
        <taxon>Gnathifera</taxon>
        <taxon>Rotifera</taxon>
        <taxon>Eurotatoria</taxon>
        <taxon>Bdelloidea</taxon>
        <taxon>Philodinida</taxon>
        <taxon>Philodinidae</taxon>
        <taxon>Didymodactylos</taxon>
    </lineage>
</organism>